<evidence type="ECO:0000256" key="1">
    <source>
        <dbReference type="ARBA" id="ARBA00022679"/>
    </source>
</evidence>
<dbReference type="SUPFAM" id="SSF89796">
    <property type="entry name" value="CoA-transferase family III (CaiB/BaiF)"/>
    <property type="match status" value="1"/>
</dbReference>
<name>A0A9X2XBF2_9HYPH</name>
<dbReference type="PANTHER" id="PTHR48207">
    <property type="entry name" value="SUCCINATE--HYDROXYMETHYLGLUTARATE COA-TRANSFERASE"/>
    <property type="match status" value="1"/>
</dbReference>
<dbReference type="PANTHER" id="PTHR48207:SF3">
    <property type="entry name" value="SUCCINATE--HYDROXYMETHYLGLUTARATE COA-TRANSFERASE"/>
    <property type="match status" value="1"/>
</dbReference>
<dbReference type="GO" id="GO:0008410">
    <property type="term" value="F:CoA-transferase activity"/>
    <property type="evidence" value="ECO:0007669"/>
    <property type="project" value="TreeGrafter"/>
</dbReference>
<dbReference type="AlphaFoldDB" id="A0A9X2XBF2"/>
<evidence type="ECO:0000313" key="2">
    <source>
        <dbReference type="EMBL" id="MCT8991556.1"/>
    </source>
</evidence>
<comment type="caution">
    <text evidence="2">The sequence shown here is derived from an EMBL/GenBank/DDBJ whole genome shotgun (WGS) entry which is preliminary data.</text>
</comment>
<dbReference type="Gene3D" id="3.40.50.10540">
    <property type="entry name" value="Crotonobetainyl-coa:carnitine coa-transferase, domain 1"/>
    <property type="match status" value="1"/>
</dbReference>
<dbReference type="InterPro" id="IPR044855">
    <property type="entry name" value="CoA-Trfase_III_dom3_sf"/>
</dbReference>
<organism evidence="2 3">
    <name type="scientific">Chelativorans petroleitrophicus</name>
    <dbReference type="NCBI Taxonomy" id="2975484"/>
    <lineage>
        <taxon>Bacteria</taxon>
        <taxon>Pseudomonadati</taxon>
        <taxon>Pseudomonadota</taxon>
        <taxon>Alphaproteobacteria</taxon>
        <taxon>Hyphomicrobiales</taxon>
        <taxon>Phyllobacteriaceae</taxon>
        <taxon>Chelativorans</taxon>
    </lineage>
</organism>
<dbReference type="Gene3D" id="3.30.1540.10">
    <property type="entry name" value="formyl-coa transferase, domain 3"/>
    <property type="match status" value="1"/>
</dbReference>
<dbReference type="Proteomes" id="UP001149009">
    <property type="component" value="Unassembled WGS sequence"/>
</dbReference>
<keyword evidence="3" id="KW-1185">Reference proteome</keyword>
<dbReference type="InterPro" id="IPR023606">
    <property type="entry name" value="CoA-Trfase_III_dom_1_sf"/>
</dbReference>
<proteinExistence type="predicted"/>
<dbReference type="InterPro" id="IPR003673">
    <property type="entry name" value="CoA-Trfase_fam_III"/>
</dbReference>
<accession>A0A9X2XBF2</accession>
<reference evidence="2" key="1">
    <citation type="submission" date="2022-08" db="EMBL/GenBank/DDBJ databases">
        <title>Chelativorans sichuanense sp. nov., a paraffin oil-degrading bacterium isolated from a mixture of oil-based drill cuttings and paddy soil.</title>
        <authorList>
            <person name="Yu J."/>
            <person name="Liu H."/>
            <person name="Chen Q."/>
        </authorList>
    </citation>
    <scope>NUCLEOTIDE SEQUENCE</scope>
    <source>
        <strain evidence="2">SCAU 2101</strain>
    </source>
</reference>
<protein>
    <submittedName>
        <fullName evidence="2">CoA transferase</fullName>
    </submittedName>
</protein>
<keyword evidence="1 2" id="KW-0808">Transferase</keyword>
<dbReference type="InterPro" id="IPR050483">
    <property type="entry name" value="CoA-transferase_III_domain"/>
</dbReference>
<gene>
    <name evidence="2" type="ORF">NYR54_14845</name>
</gene>
<evidence type="ECO:0000313" key="3">
    <source>
        <dbReference type="Proteomes" id="UP001149009"/>
    </source>
</evidence>
<dbReference type="RefSeq" id="WP_261516481.1">
    <property type="nucleotide sequence ID" value="NZ_JAODNV010000016.1"/>
</dbReference>
<sequence>MGLLTGIRILAIEQYGAGPFGTQALADLGAEVVKIENPREGGDVTRSLGPYFDESLGSTADSLFFQSINRNKKSVVLDLSAPEGREAFLDLVRGADAVACNLRGDVPAKLGITYEQLSAVNPRIVCCFLSAYGREGSRAAWPGYDYLIQAETGYFSINGEPNSPPARFGLSIVDFMTGYCMALLLVAGVMKARESGLGRDLDVCLYDVGLANLNYMAAWAANHGFEPQRLARSAHPTLVPCQLFRTADGWIYIMANKEKFFPALCEKLNRPELASDPRFRTFRDRLANREVLSDLLDAALMERPTAEWLNLLAGVVPCAPVADIVSALNSPFTAERGMMMDAVAETGAKARVVGPPFRTGEAVPTNAAPRLGRHTEELLAQAGWSEARIAELRTRGVTI</sequence>
<dbReference type="Pfam" id="PF02515">
    <property type="entry name" value="CoA_transf_3"/>
    <property type="match status" value="1"/>
</dbReference>
<dbReference type="EMBL" id="JAODNV010000016">
    <property type="protein sequence ID" value="MCT8991556.1"/>
    <property type="molecule type" value="Genomic_DNA"/>
</dbReference>